<comment type="subcellular location">
    <subcellularLocation>
        <location evidence="1">Nucleus</location>
    </subcellularLocation>
</comment>
<evidence type="ECO:0000256" key="2">
    <source>
        <dbReference type="ARBA" id="ARBA00022491"/>
    </source>
</evidence>
<feature type="compositionally biased region" description="Polar residues" evidence="6">
    <location>
        <begin position="10"/>
        <end position="19"/>
    </location>
</feature>
<evidence type="ECO:0000313" key="7">
    <source>
        <dbReference type="EMBL" id="SAM05160.1"/>
    </source>
</evidence>
<keyword evidence="8" id="KW-1185">Reference proteome</keyword>
<evidence type="ECO:0000256" key="3">
    <source>
        <dbReference type="ARBA" id="ARBA00023015"/>
    </source>
</evidence>
<evidence type="ECO:0000256" key="1">
    <source>
        <dbReference type="ARBA" id="ARBA00004123"/>
    </source>
</evidence>
<keyword evidence="4" id="KW-0804">Transcription</keyword>
<feature type="compositionally biased region" description="Polar residues" evidence="6">
    <location>
        <begin position="149"/>
        <end position="158"/>
    </location>
</feature>
<evidence type="ECO:0000256" key="5">
    <source>
        <dbReference type="ARBA" id="ARBA00023242"/>
    </source>
</evidence>
<dbReference type="InterPro" id="IPR013907">
    <property type="entry name" value="Sds3"/>
</dbReference>
<dbReference type="PANTHER" id="PTHR21964">
    <property type="entry name" value="BREAST CANCER METASTASIS-SUPPRESSOR 1"/>
    <property type="match status" value="1"/>
</dbReference>
<keyword evidence="5" id="KW-0539">Nucleus</keyword>
<dbReference type="OMA" id="PRRISMI"/>
<dbReference type="SMART" id="SM01401">
    <property type="entry name" value="Sds3"/>
    <property type="match status" value="1"/>
</dbReference>
<feature type="compositionally biased region" description="Low complexity" evidence="6">
    <location>
        <begin position="81"/>
        <end position="99"/>
    </location>
</feature>
<dbReference type="AlphaFoldDB" id="A0A168QN88"/>
<dbReference type="Gene3D" id="1.20.5.1500">
    <property type="match status" value="1"/>
</dbReference>
<dbReference type="Pfam" id="PF08598">
    <property type="entry name" value="Sds3"/>
    <property type="match status" value="1"/>
</dbReference>
<feature type="compositionally biased region" description="Basic and acidic residues" evidence="6">
    <location>
        <begin position="51"/>
        <end position="64"/>
    </location>
</feature>
<gene>
    <name evidence="7" type="primary">ABSGL_11026.1 scaffold 12038</name>
</gene>
<feature type="region of interest" description="Disordered" evidence="6">
    <location>
        <begin position="1"/>
        <end position="298"/>
    </location>
</feature>
<dbReference type="GO" id="GO:0005654">
    <property type="term" value="C:nucleoplasm"/>
    <property type="evidence" value="ECO:0007669"/>
    <property type="project" value="UniProtKB-ARBA"/>
</dbReference>
<feature type="compositionally biased region" description="Polar residues" evidence="6">
    <location>
        <begin position="228"/>
        <end position="238"/>
    </location>
</feature>
<dbReference type="GO" id="GO:0010468">
    <property type="term" value="P:regulation of gene expression"/>
    <property type="evidence" value="ECO:0007669"/>
    <property type="project" value="UniProtKB-ARBA"/>
</dbReference>
<evidence type="ECO:0000256" key="4">
    <source>
        <dbReference type="ARBA" id="ARBA00023163"/>
    </source>
</evidence>
<evidence type="ECO:0000313" key="8">
    <source>
        <dbReference type="Proteomes" id="UP000078561"/>
    </source>
</evidence>
<dbReference type="STRING" id="4829.A0A168QN88"/>
<keyword evidence="3" id="KW-0805">Transcription regulation</keyword>
<sequence>MDSSYEGGLDTTNDFTTTRHSSKLSLGSSPSVLSGDEEEETSRLNINDGSIYDKDRTDGHDTIRTGHGLEGTTMDNQTNGSVHHPVTTTAAAPATSPVAIDTAELDEIHMDQDSASPLSSVPEDFPLSRSASPELLEDDPDNNPLFLLSSISVPADQTTNKRKSIQDNHQQHSKRHRPSDFDEGQDEDHNRDNISTSEAISSDDGATDRNESLQPASQPRRISMIGRDTSNQPTTVPTSIIDHEGESPPLSLSKLSNTTLTTHYPPPQKDTLAPPSPTGNDEKENAPIATNDNGHRSISKNTAQYIDSLEDQENISTKDDDWDTQQRHKDALDALTHIEVEFARLREKMYQEKMAELNEEAIMIANGTHPELITLMAEIEEKKGRRISTAEAWRKYQHTNFRRQFEGFEYQANVHFISRKSAIRKELLATTHGKRWRLEDEQSKLNDPVHRSGKVIPDMHTLGLQKQVRRKKTMDLQDINDVIGFPRAPQVPGLSQQDIQDDLLILGLGASASH</sequence>
<keyword evidence="2" id="KW-0678">Repressor</keyword>
<evidence type="ECO:0008006" key="9">
    <source>
        <dbReference type="Google" id="ProtNLM"/>
    </source>
</evidence>
<organism evidence="7">
    <name type="scientific">Absidia glauca</name>
    <name type="common">Pin mould</name>
    <dbReference type="NCBI Taxonomy" id="4829"/>
    <lineage>
        <taxon>Eukaryota</taxon>
        <taxon>Fungi</taxon>
        <taxon>Fungi incertae sedis</taxon>
        <taxon>Mucoromycota</taxon>
        <taxon>Mucoromycotina</taxon>
        <taxon>Mucoromycetes</taxon>
        <taxon>Mucorales</taxon>
        <taxon>Cunninghamellaceae</taxon>
        <taxon>Absidia</taxon>
    </lineage>
</organism>
<dbReference type="InParanoid" id="A0A168QN88"/>
<feature type="compositionally biased region" description="Low complexity" evidence="6">
    <location>
        <begin position="247"/>
        <end position="262"/>
    </location>
</feature>
<feature type="compositionally biased region" description="Low complexity" evidence="6">
    <location>
        <begin position="23"/>
        <end position="34"/>
    </location>
</feature>
<accession>A0A168QN88</accession>
<name>A0A168QN88_ABSGL</name>
<evidence type="ECO:0000256" key="6">
    <source>
        <dbReference type="SAM" id="MobiDB-lite"/>
    </source>
</evidence>
<dbReference type="EMBL" id="LT554419">
    <property type="protein sequence ID" value="SAM05160.1"/>
    <property type="molecule type" value="Genomic_DNA"/>
</dbReference>
<dbReference type="OrthoDB" id="20886at2759"/>
<protein>
    <recommendedName>
        <fullName evidence="9">Sds3-like-domain-containing protein</fullName>
    </recommendedName>
</protein>
<dbReference type="Proteomes" id="UP000078561">
    <property type="component" value="Unassembled WGS sequence"/>
</dbReference>
<proteinExistence type="predicted"/>
<reference evidence="7" key="1">
    <citation type="submission" date="2016-04" db="EMBL/GenBank/DDBJ databases">
        <authorList>
            <person name="Evans L.H."/>
            <person name="Alamgir A."/>
            <person name="Owens N."/>
            <person name="Weber N.D."/>
            <person name="Virtaneva K."/>
            <person name="Barbian K."/>
            <person name="Babar A."/>
            <person name="Rosenke K."/>
        </authorList>
    </citation>
    <scope>NUCLEOTIDE SEQUENCE [LARGE SCALE GENOMIC DNA]</scope>
    <source>
        <strain evidence="7">CBS 101.48</strain>
    </source>
</reference>